<evidence type="ECO:0000256" key="6">
    <source>
        <dbReference type="SAM" id="Phobius"/>
    </source>
</evidence>
<dbReference type="InterPro" id="IPR050833">
    <property type="entry name" value="Poly_Biosynth_Transport"/>
</dbReference>
<feature type="transmembrane region" description="Helical" evidence="6">
    <location>
        <begin position="365"/>
        <end position="381"/>
    </location>
</feature>
<evidence type="ECO:0000313" key="7">
    <source>
        <dbReference type="EMBL" id="SBV32771.1"/>
    </source>
</evidence>
<feature type="transmembrane region" description="Helical" evidence="6">
    <location>
        <begin position="336"/>
        <end position="358"/>
    </location>
</feature>
<feature type="transmembrane region" description="Helical" evidence="6">
    <location>
        <begin position="12"/>
        <end position="34"/>
    </location>
</feature>
<feature type="transmembrane region" description="Helical" evidence="6">
    <location>
        <begin position="80"/>
        <end position="102"/>
    </location>
</feature>
<organism evidence="7">
    <name type="scientific">uncultured Sphingopyxis sp</name>
    <dbReference type="NCBI Taxonomy" id="310581"/>
    <lineage>
        <taxon>Bacteria</taxon>
        <taxon>Pseudomonadati</taxon>
        <taxon>Pseudomonadota</taxon>
        <taxon>Alphaproteobacteria</taxon>
        <taxon>Sphingomonadales</taxon>
        <taxon>Sphingomonadaceae</taxon>
        <taxon>Sphingopyxis</taxon>
        <taxon>environmental samples</taxon>
    </lineage>
</organism>
<dbReference type="PANTHER" id="PTHR30250">
    <property type="entry name" value="PST FAMILY PREDICTED COLANIC ACID TRANSPORTER"/>
    <property type="match status" value="1"/>
</dbReference>
<reference evidence="7" key="1">
    <citation type="submission" date="2016-03" db="EMBL/GenBank/DDBJ databases">
        <authorList>
            <person name="Ploux O."/>
        </authorList>
    </citation>
    <scope>NUCLEOTIDE SEQUENCE</scope>
    <source>
        <strain evidence="7">UC10</strain>
    </source>
</reference>
<accession>A0A1Y5PS14</accession>
<feature type="transmembrane region" description="Helical" evidence="6">
    <location>
        <begin position="114"/>
        <end position="135"/>
    </location>
</feature>
<sequence>MRGWLKRDFVKNVLTLMTGTAVAQVIPLAISPILTRLYTPAEFGVLAIFMSIAAVLSSISSGRYELAIMISDSEEEAINLAAVGTVIALILSTIVFLVVLIFRGALATSLGVPAIAPWLFLMPAIVLFSGINNVLTYANNRQKNYRVMAETRVIKSIILASVQLTAGFMRAGSIGLISGYASSVILANMRLMKASVKGYDLRSIIDARIMKSLSIRYRAFPTYSMPAIFANTLSQNYLSIMIASIYGVQALGYYALVQRVLGAPSSLIGGSISQVFFQSAAEEKKRTGLAVTAFNKVLRTLTLFSIPIFLCVFFLSDKLFFYVFGASWKVSGELSAILAPLFAIQFIVAALTTINSVFEKQKISLAWQVFLLSTTVFSLHFSKTLGMNLSQFILMYSILISMCYIILLYALYLVSRGKL</sequence>
<feature type="transmembrane region" description="Helical" evidence="6">
    <location>
        <begin position="237"/>
        <end position="256"/>
    </location>
</feature>
<evidence type="ECO:0000256" key="3">
    <source>
        <dbReference type="ARBA" id="ARBA00022692"/>
    </source>
</evidence>
<dbReference type="AlphaFoldDB" id="A0A1Y5PS14"/>
<feature type="transmembrane region" description="Helical" evidence="6">
    <location>
        <begin position="301"/>
        <end position="324"/>
    </location>
</feature>
<feature type="transmembrane region" description="Helical" evidence="6">
    <location>
        <begin position="156"/>
        <end position="181"/>
    </location>
</feature>
<evidence type="ECO:0000256" key="1">
    <source>
        <dbReference type="ARBA" id="ARBA00004651"/>
    </source>
</evidence>
<keyword evidence="3 6" id="KW-0812">Transmembrane</keyword>
<dbReference type="Pfam" id="PF13440">
    <property type="entry name" value="Polysacc_synt_3"/>
    <property type="match status" value="1"/>
</dbReference>
<protein>
    <submittedName>
        <fullName evidence="7">Putative Polysaccharide biosynthesis protein</fullName>
    </submittedName>
</protein>
<gene>
    <name evidence="7" type="ORF">SPPYR_1651</name>
</gene>
<feature type="transmembrane region" description="Helical" evidence="6">
    <location>
        <begin position="393"/>
        <end position="414"/>
    </location>
</feature>
<keyword evidence="5 6" id="KW-0472">Membrane</keyword>
<dbReference type="GO" id="GO:0005886">
    <property type="term" value="C:plasma membrane"/>
    <property type="evidence" value="ECO:0007669"/>
    <property type="project" value="UniProtKB-SubCell"/>
</dbReference>
<name>A0A1Y5PS14_9SPHN</name>
<keyword evidence="4 6" id="KW-1133">Transmembrane helix</keyword>
<dbReference type="KEGG" id="sphu:SPPYR_1651"/>
<comment type="subcellular location">
    <subcellularLocation>
        <location evidence="1">Cell membrane</location>
        <topology evidence="1">Multi-pass membrane protein</topology>
    </subcellularLocation>
</comment>
<dbReference type="PANTHER" id="PTHR30250:SF28">
    <property type="entry name" value="POLYSACCHARIDE BIOSYNTHESIS PROTEIN"/>
    <property type="match status" value="1"/>
</dbReference>
<keyword evidence="2" id="KW-1003">Cell membrane</keyword>
<evidence type="ECO:0000256" key="2">
    <source>
        <dbReference type="ARBA" id="ARBA00022475"/>
    </source>
</evidence>
<feature type="transmembrane region" description="Helical" evidence="6">
    <location>
        <begin position="40"/>
        <end position="59"/>
    </location>
</feature>
<dbReference type="EMBL" id="LT598653">
    <property type="protein sequence ID" value="SBV32771.1"/>
    <property type="molecule type" value="Genomic_DNA"/>
</dbReference>
<evidence type="ECO:0000256" key="4">
    <source>
        <dbReference type="ARBA" id="ARBA00022989"/>
    </source>
</evidence>
<evidence type="ECO:0000256" key="5">
    <source>
        <dbReference type="ARBA" id="ARBA00023136"/>
    </source>
</evidence>
<proteinExistence type="predicted"/>